<protein>
    <recommendedName>
        <fullName evidence="10">Nuclear receptor domain-containing protein</fullName>
    </recommendedName>
</protein>
<dbReference type="PRINTS" id="PR00047">
    <property type="entry name" value="STROIDFINGER"/>
</dbReference>
<dbReference type="GO" id="GO:0008270">
    <property type="term" value="F:zinc ion binding"/>
    <property type="evidence" value="ECO:0007669"/>
    <property type="project" value="UniProtKB-KW"/>
</dbReference>
<dbReference type="SMART" id="SM00399">
    <property type="entry name" value="ZnF_C4"/>
    <property type="match status" value="1"/>
</dbReference>
<evidence type="ECO:0000256" key="7">
    <source>
        <dbReference type="ARBA" id="ARBA00023163"/>
    </source>
</evidence>
<dbReference type="GO" id="GO:0005634">
    <property type="term" value="C:nucleus"/>
    <property type="evidence" value="ECO:0007669"/>
    <property type="project" value="UniProtKB-SubCell"/>
</dbReference>
<keyword evidence="7" id="KW-0804">Transcription</keyword>
<dbReference type="AlphaFoldDB" id="A0A8K0GEQ0"/>
<sequence length="214" mass="23872">MLSVGSNIPCSTNSLSVHSSMAMRVPPSSSSRILDIPCKVCGDNSSGKHYNIFACDGCAGFFKRSIRKNRRYVCKSKETGTCIVDKTRRNQCRACRLEKCQKAGMNKDAVQHERGPRHSTLKRQQQQMVQLLNEASPKLIGTSSSVLDLAMTTPPVTPPRFQTPLNLTTASFFTTPASAITRLRGRRTDPSQTQTENQLTWTLHRKEGYHFVHS</sequence>
<dbReference type="InterPro" id="IPR001628">
    <property type="entry name" value="Znf_hrmn_rcpt"/>
</dbReference>
<evidence type="ECO:0000256" key="2">
    <source>
        <dbReference type="ARBA" id="ARBA00022723"/>
    </source>
</evidence>
<dbReference type="OrthoDB" id="5771769at2759"/>
<comment type="caution">
    <text evidence="11">The sequence shown here is derived from an EMBL/GenBank/DDBJ whole genome shotgun (WGS) entry which is preliminary data.</text>
</comment>
<evidence type="ECO:0000256" key="8">
    <source>
        <dbReference type="ARBA" id="ARBA00023170"/>
    </source>
</evidence>
<dbReference type="GO" id="GO:0043565">
    <property type="term" value="F:sequence-specific DNA binding"/>
    <property type="evidence" value="ECO:0007669"/>
    <property type="project" value="InterPro"/>
</dbReference>
<evidence type="ECO:0000256" key="4">
    <source>
        <dbReference type="ARBA" id="ARBA00022833"/>
    </source>
</evidence>
<keyword evidence="12" id="KW-1185">Reference proteome</keyword>
<organism evidence="11 12">
    <name type="scientific">Ignelater luminosus</name>
    <name type="common">Cucubano</name>
    <name type="synonym">Pyrophorus luminosus</name>
    <dbReference type="NCBI Taxonomy" id="2038154"/>
    <lineage>
        <taxon>Eukaryota</taxon>
        <taxon>Metazoa</taxon>
        <taxon>Ecdysozoa</taxon>
        <taxon>Arthropoda</taxon>
        <taxon>Hexapoda</taxon>
        <taxon>Insecta</taxon>
        <taxon>Pterygota</taxon>
        <taxon>Neoptera</taxon>
        <taxon>Endopterygota</taxon>
        <taxon>Coleoptera</taxon>
        <taxon>Polyphaga</taxon>
        <taxon>Elateriformia</taxon>
        <taxon>Elateroidea</taxon>
        <taxon>Elateridae</taxon>
        <taxon>Agrypninae</taxon>
        <taxon>Pyrophorini</taxon>
        <taxon>Ignelater</taxon>
    </lineage>
</organism>
<evidence type="ECO:0000259" key="10">
    <source>
        <dbReference type="PROSITE" id="PS51030"/>
    </source>
</evidence>
<name>A0A8K0GEQ0_IGNLU</name>
<keyword evidence="6" id="KW-0238">DNA-binding</keyword>
<proteinExistence type="predicted"/>
<feature type="domain" description="Nuclear receptor" evidence="10">
    <location>
        <begin position="35"/>
        <end position="112"/>
    </location>
</feature>
<gene>
    <name evidence="11" type="ORF">ILUMI_07109</name>
</gene>
<dbReference type="Pfam" id="PF00105">
    <property type="entry name" value="zf-C4"/>
    <property type="match status" value="1"/>
</dbReference>
<evidence type="ECO:0000313" key="11">
    <source>
        <dbReference type="EMBL" id="KAF2899067.1"/>
    </source>
</evidence>
<dbReference type="GO" id="GO:0000122">
    <property type="term" value="P:negative regulation of transcription by RNA polymerase II"/>
    <property type="evidence" value="ECO:0007669"/>
    <property type="project" value="UniProtKB-ARBA"/>
</dbReference>
<dbReference type="SUPFAM" id="SSF57716">
    <property type="entry name" value="Glucocorticoid receptor-like (DNA-binding domain)"/>
    <property type="match status" value="1"/>
</dbReference>
<dbReference type="GO" id="GO:0003700">
    <property type="term" value="F:DNA-binding transcription factor activity"/>
    <property type="evidence" value="ECO:0007669"/>
    <property type="project" value="InterPro"/>
</dbReference>
<keyword evidence="9" id="KW-0539">Nucleus</keyword>
<evidence type="ECO:0000256" key="9">
    <source>
        <dbReference type="ARBA" id="ARBA00023242"/>
    </source>
</evidence>
<evidence type="ECO:0000256" key="3">
    <source>
        <dbReference type="ARBA" id="ARBA00022771"/>
    </source>
</evidence>
<evidence type="ECO:0000256" key="5">
    <source>
        <dbReference type="ARBA" id="ARBA00023015"/>
    </source>
</evidence>
<keyword evidence="8" id="KW-0675">Receptor</keyword>
<dbReference type="InterPro" id="IPR013088">
    <property type="entry name" value="Znf_NHR/GATA"/>
</dbReference>
<dbReference type="Gene3D" id="3.30.50.10">
    <property type="entry name" value="Erythroid Transcription Factor GATA-1, subunit A"/>
    <property type="match status" value="1"/>
</dbReference>
<dbReference type="GO" id="GO:0032502">
    <property type="term" value="P:developmental process"/>
    <property type="evidence" value="ECO:0007669"/>
    <property type="project" value="UniProtKB-ARBA"/>
</dbReference>
<dbReference type="PANTHER" id="PTHR24083">
    <property type="entry name" value="NUCLEAR HORMONE RECEPTOR"/>
    <property type="match status" value="1"/>
</dbReference>
<keyword evidence="5" id="KW-0805">Transcription regulation</keyword>
<dbReference type="Proteomes" id="UP000801492">
    <property type="component" value="Unassembled WGS sequence"/>
</dbReference>
<evidence type="ECO:0000313" key="12">
    <source>
        <dbReference type="Proteomes" id="UP000801492"/>
    </source>
</evidence>
<keyword evidence="3" id="KW-0863">Zinc-finger</keyword>
<evidence type="ECO:0000256" key="1">
    <source>
        <dbReference type="ARBA" id="ARBA00004123"/>
    </source>
</evidence>
<dbReference type="EMBL" id="VTPC01003061">
    <property type="protein sequence ID" value="KAF2899067.1"/>
    <property type="molecule type" value="Genomic_DNA"/>
</dbReference>
<dbReference type="PROSITE" id="PS00031">
    <property type="entry name" value="NUCLEAR_REC_DBD_1"/>
    <property type="match status" value="1"/>
</dbReference>
<dbReference type="InterPro" id="IPR050274">
    <property type="entry name" value="Nuclear_hormone_rcpt_NR2"/>
</dbReference>
<reference evidence="11" key="1">
    <citation type="submission" date="2019-08" db="EMBL/GenBank/DDBJ databases">
        <title>The genome of the North American firefly Photinus pyralis.</title>
        <authorList>
            <consortium name="Photinus pyralis genome working group"/>
            <person name="Fallon T.R."/>
            <person name="Sander Lower S.E."/>
            <person name="Weng J.-K."/>
        </authorList>
    </citation>
    <scope>NUCLEOTIDE SEQUENCE</scope>
    <source>
        <strain evidence="11">TRF0915ILg1</strain>
        <tissue evidence="11">Whole body</tissue>
    </source>
</reference>
<comment type="subcellular location">
    <subcellularLocation>
        <location evidence="1">Nucleus</location>
    </subcellularLocation>
</comment>
<evidence type="ECO:0000256" key="6">
    <source>
        <dbReference type="ARBA" id="ARBA00023125"/>
    </source>
</evidence>
<accession>A0A8K0GEQ0</accession>
<keyword evidence="2" id="KW-0479">Metal-binding</keyword>
<keyword evidence="4" id="KW-0862">Zinc</keyword>
<dbReference type="FunFam" id="3.30.50.10:FF:000019">
    <property type="entry name" value="Nuclear receptor subfamily 2 group E member"/>
    <property type="match status" value="1"/>
</dbReference>
<dbReference type="PROSITE" id="PS51030">
    <property type="entry name" value="NUCLEAR_REC_DBD_2"/>
    <property type="match status" value="1"/>
</dbReference>